<dbReference type="AlphaFoldDB" id="A0ABD2BNM0"/>
<gene>
    <name evidence="2" type="ORF">V1478_004070</name>
</gene>
<reference evidence="2 3" key="1">
    <citation type="journal article" date="2024" name="Ann. Entomol. Soc. Am.">
        <title>Genomic analyses of the southern and eastern yellowjacket wasps (Hymenoptera: Vespidae) reveal evolutionary signatures of social life.</title>
        <authorList>
            <person name="Catto M.A."/>
            <person name="Caine P.B."/>
            <person name="Orr S.E."/>
            <person name="Hunt B.G."/>
            <person name="Goodisman M.A.D."/>
        </authorList>
    </citation>
    <scope>NUCLEOTIDE SEQUENCE [LARGE SCALE GENOMIC DNA]</scope>
    <source>
        <strain evidence="2">233</strain>
        <tissue evidence="2">Head and thorax</tissue>
    </source>
</reference>
<protein>
    <submittedName>
        <fullName evidence="2">Amino acid transporter AVT1B</fullName>
    </submittedName>
</protein>
<keyword evidence="1" id="KW-0472">Membrane</keyword>
<keyword evidence="3" id="KW-1185">Reference proteome</keyword>
<proteinExistence type="predicted"/>
<organism evidence="2 3">
    <name type="scientific">Vespula squamosa</name>
    <name type="common">Southern yellow jacket</name>
    <name type="synonym">Wasp</name>
    <dbReference type="NCBI Taxonomy" id="30214"/>
    <lineage>
        <taxon>Eukaryota</taxon>
        <taxon>Metazoa</taxon>
        <taxon>Ecdysozoa</taxon>
        <taxon>Arthropoda</taxon>
        <taxon>Hexapoda</taxon>
        <taxon>Insecta</taxon>
        <taxon>Pterygota</taxon>
        <taxon>Neoptera</taxon>
        <taxon>Endopterygota</taxon>
        <taxon>Hymenoptera</taxon>
        <taxon>Apocrita</taxon>
        <taxon>Aculeata</taxon>
        <taxon>Vespoidea</taxon>
        <taxon>Vespidae</taxon>
        <taxon>Vespinae</taxon>
        <taxon>Vespula</taxon>
    </lineage>
</organism>
<dbReference type="Proteomes" id="UP001607302">
    <property type="component" value="Unassembled WGS sequence"/>
</dbReference>
<evidence type="ECO:0000313" key="3">
    <source>
        <dbReference type="Proteomes" id="UP001607302"/>
    </source>
</evidence>
<dbReference type="EMBL" id="JAUDFV010000074">
    <property type="protein sequence ID" value="KAL2734372.1"/>
    <property type="molecule type" value="Genomic_DNA"/>
</dbReference>
<keyword evidence="1" id="KW-1133">Transmembrane helix</keyword>
<accession>A0ABD2BNM0</accession>
<sequence>MIHESVPLLFKDVNSDLSLFFATLCIVDIFGVFPIIALPSAIVQCEFNVNVLYTRCNEEK</sequence>
<keyword evidence="1" id="KW-0812">Transmembrane</keyword>
<feature type="transmembrane region" description="Helical" evidence="1">
    <location>
        <begin position="17"/>
        <end position="38"/>
    </location>
</feature>
<comment type="caution">
    <text evidence="2">The sequence shown here is derived from an EMBL/GenBank/DDBJ whole genome shotgun (WGS) entry which is preliminary data.</text>
</comment>
<name>A0ABD2BNM0_VESSQ</name>
<evidence type="ECO:0000256" key="1">
    <source>
        <dbReference type="SAM" id="Phobius"/>
    </source>
</evidence>
<evidence type="ECO:0000313" key="2">
    <source>
        <dbReference type="EMBL" id="KAL2734372.1"/>
    </source>
</evidence>